<dbReference type="EMBL" id="JASCZI010061766">
    <property type="protein sequence ID" value="MED6139458.1"/>
    <property type="molecule type" value="Genomic_DNA"/>
</dbReference>
<comment type="caution">
    <text evidence="2">The sequence shown here is derived from an EMBL/GenBank/DDBJ whole genome shotgun (WGS) entry which is preliminary data.</text>
</comment>
<feature type="region of interest" description="Disordered" evidence="1">
    <location>
        <begin position="80"/>
        <end position="101"/>
    </location>
</feature>
<organism evidence="2 3">
    <name type="scientific">Stylosanthes scabra</name>
    <dbReference type="NCBI Taxonomy" id="79078"/>
    <lineage>
        <taxon>Eukaryota</taxon>
        <taxon>Viridiplantae</taxon>
        <taxon>Streptophyta</taxon>
        <taxon>Embryophyta</taxon>
        <taxon>Tracheophyta</taxon>
        <taxon>Spermatophyta</taxon>
        <taxon>Magnoliopsida</taxon>
        <taxon>eudicotyledons</taxon>
        <taxon>Gunneridae</taxon>
        <taxon>Pentapetalae</taxon>
        <taxon>rosids</taxon>
        <taxon>fabids</taxon>
        <taxon>Fabales</taxon>
        <taxon>Fabaceae</taxon>
        <taxon>Papilionoideae</taxon>
        <taxon>50 kb inversion clade</taxon>
        <taxon>dalbergioids sensu lato</taxon>
        <taxon>Dalbergieae</taxon>
        <taxon>Pterocarpus clade</taxon>
        <taxon>Stylosanthes</taxon>
    </lineage>
</organism>
<evidence type="ECO:0000313" key="3">
    <source>
        <dbReference type="Proteomes" id="UP001341840"/>
    </source>
</evidence>
<protein>
    <submittedName>
        <fullName evidence="2">Uncharacterized protein</fullName>
    </submittedName>
</protein>
<dbReference type="Proteomes" id="UP001341840">
    <property type="component" value="Unassembled WGS sequence"/>
</dbReference>
<feature type="compositionally biased region" description="Pro residues" evidence="1">
    <location>
        <begin position="88"/>
        <end position="98"/>
    </location>
</feature>
<sequence length="157" mass="17963">MNSHRTYNAHKYLWPEQSMSIMHILLPQGLAGAGLPPKGKHLPSPTTWRRLRDLINDEYLNISENAIYCPFGDWKGESRKARKADIEQPPPPLSPPFGHPKVPWSALAMDRPSSSSAQPLDPLQKIMKMLRHQEKMLINTQYMISTTYTDTEFPDLL</sequence>
<reference evidence="2 3" key="1">
    <citation type="journal article" date="2023" name="Plants (Basel)">
        <title>Bridging the Gap: Combining Genomics and Transcriptomics Approaches to Understand Stylosanthes scabra, an Orphan Legume from the Brazilian Caatinga.</title>
        <authorList>
            <person name="Ferreira-Neto J.R.C."/>
            <person name="da Silva M.D."/>
            <person name="Binneck E."/>
            <person name="de Melo N.F."/>
            <person name="da Silva R.H."/>
            <person name="de Melo A.L.T.M."/>
            <person name="Pandolfi V."/>
            <person name="Bustamante F.O."/>
            <person name="Brasileiro-Vidal A.C."/>
            <person name="Benko-Iseppon A.M."/>
        </authorList>
    </citation>
    <scope>NUCLEOTIDE SEQUENCE [LARGE SCALE GENOMIC DNA]</scope>
    <source>
        <tissue evidence="2">Leaves</tissue>
    </source>
</reference>
<name>A0ABU6SUL3_9FABA</name>
<gene>
    <name evidence="2" type="ORF">PIB30_084053</name>
</gene>
<evidence type="ECO:0000313" key="2">
    <source>
        <dbReference type="EMBL" id="MED6139458.1"/>
    </source>
</evidence>
<proteinExistence type="predicted"/>
<keyword evidence="3" id="KW-1185">Reference proteome</keyword>
<accession>A0ABU6SUL3</accession>
<evidence type="ECO:0000256" key="1">
    <source>
        <dbReference type="SAM" id="MobiDB-lite"/>
    </source>
</evidence>